<feature type="transmembrane region" description="Helical" evidence="1">
    <location>
        <begin position="6"/>
        <end position="26"/>
    </location>
</feature>
<protein>
    <submittedName>
        <fullName evidence="2">Uncharacterized protein</fullName>
    </submittedName>
</protein>
<accession>A0A1W9Z0H6</accession>
<keyword evidence="3" id="KW-1185">Reference proteome</keyword>
<dbReference type="Proteomes" id="UP000192366">
    <property type="component" value="Unassembled WGS sequence"/>
</dbReference>
<reference evidence="2 3" key="1">
    <citation type="submission" date="2017-02" db="EMBL/GenBank/DDBJ databases">
        <title>The new phylogeny of genus Mycobacterium.</title>
        <authorList>
            <person name="Tortoli E."/>
            <person name="Trovato A."/>
            <person name="Cirillo D.M."/>
        </authorList>
    </citation>
    <scope>NUCLEOTIDE SEQUENCE [LARGE SCALE GENOMIC DNA]</scope>
    <source>
        <strain evidence="2 3">DSM 45578</strain>
    </source>
</reference>
<organism evidence="2 3">
    <name type="scientific">Mycolicibacterium bacteremicum</name>
    <name type="common">Mycobacterium bacteremicum</name>
    <dbReference type="NCBI Taxonomy" id="564198"/>
    <lineage>
        <taxon>Bacteria</taxon>
        <taxon>Bacillati</taxon>
        <taxon>Actinomycetota</taxon>
        <taxon>Actinomycetes</taxon>
        <taxon>Mycobacteriales</taxon>
        <taxon>Mycobacteriaceae</taxon>
        <taxon>Mycolicibacterium</taxon>
    </lineage>
</organism>
<comment type="caution">
    <text evidence="2">The sequence shown here is derived from an EMBL/GenBank/DDBJ whole genome shotgun (WGS) entry which is preliminary data.</text>
</comment>
<keyword evidence="1" id="KW-0472">Membrane</keyword>
<evidence type="ECO:0000313" key="3">
    <source>
        <dbReference type="Proteomes" id="UP000192366"/>
    </source>
</evidence>
<evidence type="ECO:0000313" key="2">
    <source>
        <dbReference type="EMBL" id="ORA05682.1"/>
    </source>
</evidence>
<keyword evidence="1" id="KW-1133">Transmembrane helix</keyword>
<dbReference type="OrthoDB" id="4482890at2"/>
<dbReference type="AlphaFoldDB" id="A0A1W9Z0H6"/>
<name>A0A1W9Z0H6_MYCBA</name>
<dbReference type="STRING" id="564198.BST17_07850"/>
<gene>
    <name evidence="2" type="ORF">BST17_07850</name>
</gene>
<evidence type="ECO:0000256" key="1">
    <source>
        <dbReference type="SAM" id="Phobius"/>
    </source>
</evidence>
<sequence>MLGSVTAHGPFYPVLWLVFLPVRMWMKKNRPEEYAASQRTESRLWLFSRGHSHEVHGFR</sequence>
<proteinExistence type="predicted"/>
<dbReference type="EMBL" id="MVHJ01000005">
    <property type="protein sequence ID" value="ORA05682.1"/>
    <property type="molecule type" value="Genomic_DNA"/>
</dbReference>
<keyword evidence="1" id="KW-0812">Transmembrane</keyword>